<dbReference type="WBParaSite" id="GPUH_0002617701-mRNA-1">
    <property type="protein sequence ID" value="GPUH_0002617701-mRNA-1"/>
    <property type="gene ID" value="GPUH_0002617701"/>
</dbReference>
<sequence>LIVPQESAPNGINMPLSLNSGSAQIDSRGLMADLSQMSWHLDDRVHPVQLRYEPSSATTSQGTTAKTSKHDKQPTAPPRPPAARKLSGVSLLS</sequence>
<feature type="region of interest" description="Disordered" evidence="1">
    <location>
        <begin position="52"/>
        <end position="93"/>
    </location>
</feature>
<evidence type="ECO:0000256" key="1">
    <source>
        <dbReference type="SAM" id="MobiDB-lite"/>
    </source>
</evidence>
<organism evidence="2">
    <name type="scientific">Gongylonema pulchrum</name>
    <dbReference type="NCBI Taxonomy" id="637853"/>
    <lineage>
        <taxon>Eukaryota</taxon>
        <taxon>Metazoa</taxon>
        <taxon>Ecdysozoa</taxon>
        <taxon>Nematoda</taxon>
        <taxon>Chromadorea</taxon>
        <taxon>Rhabditida</taxon>
        <taxon>Spirurina</taxon>
        <taxon>Spiruromorpha</taxon>
        <taxon>Spiruroidea</taxon>
        <taxon>Gongylonematidae</taxon>
        <taxon>Gongylonema</taxon>
    </lineage>
</organism>
<accession>A0A183EYV6</accession>
<protein>
    <submittedName>
        <fullName evidence="2">Transcriptional regulator</fullName>
    </submittedName>
</protein>
<name>A0A183EYV6_9BILA</name>
<feature type="compositionally biased region" description="Polar residues" evidence="1">
    <location>
        <begin position="55"/>
        <end position="66"/>
    </location>
</feature>
<reference evidence="2" key="1">
    <citation type="submission" date="2016-06" db="UniProtKB">
        <authorList>
            <consortium name="WormBaseParasite"/>
        </authorList>
    </citation>
    <scope>IDENTIFICATION</scope>
</reference>
<dbReference type="AlphaFoldDB" id="A0A183EYV6"/>
<proteinExistence type="predicted"/>
<evidence type="ECO:0000313" key="2">
    <source>
        <dbReference type="WBParaSite" id="GPUH_0002617701-mRNA-1"/>
    </source>
</evidence>